<dbReference type="GO" id="GO:0034475">
    <property type="term" value="P:U4 snRNA 3'-end processing"/>
    <property type="evidence" value="ECO:0000318"/>
    <property type="project" value="GO_Central"/>
</dbReference>
<evidence type="ECO:0000256" key="7">
    <source>
        <dbReference type="ARBA" id="ARBA00022884"/>
    </source>
</evidence>
<dbReference type="InterPro" id="IPR001247">
    <property type="entry name" value="ExoRNase_PH_dom1"/>
</dbReference>
<dbReference type="SUPFAM" id="SSF54211">
    <property type="entry name" value="Ribosomal protein S5 domain 2-like"/>
    <property type="match status" value="1"/>
</dbReference>
<keyword evidence="4" id="KW-0963">Cytoplasm</keyword>
<comment type="similarity">
    <text evidence="3">Belongs to the RNase PH family.</text>
</comment>
<dbReference type="GeneID" id="5889336"/>
<evidence type="ECO:0000256" key="3">
    <source>
        <dbReference type="ARBA" id="ARBA00006678"/>
    </source>
</evidence>
<dbReference type="eggNOG" id="KOG1068">
    <property type="taxonomic scope" value="Eukaryota"/>
</dbReference>
<dbReference type="Gene3D" id="3.30.230.70">
    <property type="entry name" value="GHMP Kinase, N-terminal domain"/>
    <property type="match status" value="1"/>
</dbReference>
<keyword evidence="8" id="KW-0539">Nucleus</keyword>
<dbReference type="GO" id="GO:0071028">
    <property type="term" value="P:nuclear mRNA surveillance"/>
    <property type="evidence" value="ECO:0000318"/>
    <property type="project" value="GO_Central"/>
</dbReference>
<evidence type="ECO:0000256" key="4">
    <source>
        <dbReference type="ARBA" id="ARBA00022490"/>
    </source>
</evidence>
<dbReference type="RefSeq" id="XP_001744293.1">
    <property type="nucleotide sequence ID" value="XM_001744241.1"/>
</dbReference>
<evidence type="ECO:0000256" key="1">
    <source>
        <dbReference type="ARBA" id="ARBA00004123"/>
    </source>
</evidence>
<dbReference type="GO" id="GO:0071051">
    <property type="term" value="P:poly(A)-dependent snoRNA 3'-end processing"/>
    <property type="evidence" value="ECO:0000318"/>
    <property type="project" value="GO_Central"/>
</dbReference>
<reference evidence="10 11" key="1">
    <citation type="journal article" date="2008" name="Nature">
        <title>The genome of the choanoflagellate Monosiga brevicollis and the origin of metazoans.</title>
        <authorList>
            <consortium name="JGI Sequencing"/>
            <person name="King N."/>
            <person name="Westbrook M.J."/>
            <person name="Young S.L."/>
            <person name="Kuo A."/>
            <person name="Abedin M."/>
            <person name="Chapman J."/>
            <person name="Fairclough S."/>
            <person name="Hellsten U."/>
            <person name="Isogai Y."/>
            <person name="Letunic I."/>
            <person name="Marr M."/>
            <person name="Pincus D."/>
            <person name="Putnam N."/>
            <person name="Rokas A."/>
            <person name="Wright K.J."/>
            <person name="Zuzow R."/>
            <person name="Dirks W."/>
            <person name="Good M."/>
            <person name="Goodstein D."/>
            <person name="Lemons D."/>
            <person name="Li W."/>
            <person name="Lyons J.B."/>
            <person name="Morris A."/>
            <person name="Nichols S."/>
            <person name="Richter D.J."/>
            <person name="Salamov A."/>
            <person name="Bork P."/>
            <person name="Lim W.A."/>
            <person name="Manning G."/>
            <person name="Miller W.T."/>
            <person name="McGinnis W."/>
            <person name="Shapiro H."/>
            <person name="Tjian R."/>
            <person name="Grigoriev I.V."/>
            <person name="Rokhsar D."/>
        </authorList>
    </citation>
    <scope>NUCLEOTIDE SEQUENCE [LARGE SCALE GENOMIC DNA]</scope>
    <source>
        <strain evidence="11">MX1 / ATCC 50154</strain>
    </source>
</reference>
<evidence type="ECO:0000256" key="5">
    <source>
        <dbReference type="ARBA" id="ARBA00022552"/>
    </source>
</evidence>
<dbReference type="InParanoid" id="A9UUZ6"/>
<dbReference type="EMBL" id="CH991546">
    <property type="protein sequence ID" value="EDQ90996.1"/>
    <property type="molecule type" value="Genomic_DNA"/>
</dbReference>
<comment type="subcellular location">
    <subcellularLocation>
        <location evidence="2">Cytoplasm</location>
    </subcellularLocation>
    <subcellularLocation>
        <location evidence="1">Nucleus</location>
    </subcellularLocation>
</comment>
<feature type="domain" description="Exoribonuclease phosphorolytic" evidence="9">
    <location>
        <begin position="20"/>
        <end position="147"/>
    </location>
</feature>
<sequence length="214" mass="22698">MCRGVPNLNTFQRSREAGEPRSLALQTGVVSRAAGSCFLEMGRTKVMVACYGPEEAARAGTFSDMGVLECHITRAPFAEQKRATLQETDADRGLRRDLDAMIKPAILLEKYPKSTIALQATILEDDGGVLPALVMASSTALVEAGIELRDIVTAIAGDARMVLALMPSVGEVCGLLHDGKMQLKAQTAATHTLLEAAANYGSALRSTLLEHASA</sequence>
<accession>A9UUZ6</accession>
<dbReference type="GO" id="GO:0000177">
    <property type="term" value="C:cytoplasmic exosome (RNase complex)"/>
    <property type="evidence" value="ECO:0000318"/>
    <property type="project" value="GO_Central"/>
</dbReference>
<dbReference type="PANTHER" id="PTHR11953">
    <property type="entry name" value="EXOSOME COMPLEX COMPONENT"/>
    <property type="match status" value="1"/>
</dbReference>
<proteinExistence type="inferred from homology"/>
<keyword evidence="5" id="KW-0698">rRNA processing</keyword>
<dbReference type="InterPro" id="IPR020568">
    <property type="entry name" value="Ribosomal_Su5_D2-typ_SF"/>
</dbReference>
<dbReference type="FunCoup" id="A9UUZ6">
    <property type="interactions" value="1273"/>
</dbReference>
<dbReference type="STRING" id="81824.A9UUZ6"/>
<evidence type="ECO:0000313" key="10">
    <source>
        <dbReference type="EMBL" id="EDQ90996.1"/>
    </source>
</evidence>
<dbReference type="SUPFAM" id="SSF55666">
    <property type="entry name" value="Ribonuclease PH domain 2-like"/>
    <property type="match status" value="1"/>
</dbReference>
<dbReference type="GO" id="GO:0016075">
    <property type="term" value="P:rRNA catabolic process"/>
    <property type="evidence" value="ECO:0000318"/>
    <property type="project" value="GO_Central"/>
</dbReference>
<dbReference type="GO" id="GO:0000176">
    <property type="term" value="C:nuclear exosome (RNase complex)"/>
    <property type="evidence" value="ECO:0000318"/>
    <property type="project" value="GO_Central"/>
</dbReference>
<name>A9UUZ6_MONBE</name>
<gene>
    <name evidence="10" type="ORF">MONBRDRAFT_23837</name>
</gene>
<evidence type="ECO:0000256" key="6">
    <source>
        <dbReference type="ARBA" id="ARBA00022835"/>
    </source>
</evidence>
<dbReference type="GO" id="GO:0006364">
    <property type="term" value="P:rRNA processing"/>
    <property type="evidence" value="ECO:0007669"/>
    <property type="project" value="UniProtKB-KW"/>
</dbReference>
<keyword evidence="11" id="KW-1185">Reference proteome</keyword>
<dbReference type="Pfam" id="PF01138">
    <property type="entry name" value="RNase_PH"/>
    <property type="match status" value="1"/>
</dbReference>
<dbReference type="Proteomes" id="UP000001357">
    <property type="component" value="Unassembled WGS sequence"/>
</dbReference>
<organism evidence="10 11">
    <name type="scientific">Monosiga brevicollis</name>
    <name type="common">Choanoflagellate</name>
    <dbReference type="NCBI Taxonomy" id="81824"/>
    <lineage>
        <taxon>Eukaryota</taxon>
        <taxon>Choanoflagellata</taxon>
        <taxon>Craspedida</taxon>
        <taxon>Salpingoecidae</taxon>
        <taxon>Monosiga</taxon>
    </lineage>
</organism>
<evidence type="ECO:0000256" key="8">
    <source>
        <dbReference type="ARBA" id="ARBA00023242"/>
    </source>
</evidence>
<dbReference type="InterPro" id="IPR050080">
    <property type="entry name" value="RNase_PH"/>
</dbReference>
<dbReference type="InterPro" id="IPR036345">
    <property type="entry name" value="ExoRNase_PH_dom2_sf"/>
</dbReference>
<evidence type="ECO:0000256" key="2">
    <source>
        <dbReference type="ARBA" id="ARBA00004496"/>
    </source>
</evidence>
<evidence type="ECO:0000313" key="11">
    <source>
        <dbReference type="Proteomes" id="UP000001357"/>
    </source>
</evidence>
<evidence type="ECO:0000259" key="9">
    <source>
        <dbReference type="Pfam" id="PF01138"/>
    </source>
</evidence>
<dbReference type="GO" id="GO:0005730">
    <property type="term" value="C:nucleolus"/>
    <property type="evidence" value="ECO:0000318"/>
    <property type="project" value="GO_Central"/>
</dbReference>
<dbReference type="KEGG" id="mbr:MONBRDRAFT_23837"/>
<dbReference type="GO" id="GO:0003723">
    <property type="term" value="F:RNA binding"/>
    <property type="evidence" value="ECO:0000318"/>
    <property type="project" value="GO_Central"/>
</dbReference>
<dbReference type="PANTHER" id="PTHR11953:SF2">
    <property type="entry name" value="EXOSOME COMPLEX COMPONENT MTR3"/>
    <property type="match status" value="1"/>
</dbReference>
<keyword evidence="7" id="KW-0694">RNA-binding</keyword>
<keyword evidence="6" id="KW-0271">Exosome</keyword>
<dbReference type="OMA" id="CVEIGQT"/>
<dbReference type="AlphaFoldDB" id="A9UUZ6"/>
<protein>
    <recommendedName>
        <fullName evidence="9">Exoribonuclease phosphorolytic domain-containing protein</fullName>
    </recommendedName>
</protein>
<dbReference type="InterPro" id="IPR027408">
    <property type="entry name" value="PNPase/RNase_PH_dom_sf"/>
</dbReference>